<evidence type="ECO:0000256" key="1">
    <source>
        <dbReference type="ARBA" id="ARBA00009437"/>
    </source>
</evidence>
<evidence type="ECO:0000313" key="8">
    <source>
        <dbReference type="Proteomes" id="UP001229355"/>
    </source>
</evidence>
<dbReference type="InterPro" id="IPR050389">
    <property type="entry name" value="LysR-type_TF"/>
</dbReference>
<dbReference type="PANTHER" id="PTHR30118">
    <property type="entry name" value="HTH-TYPE TRANSCRIPTIONAL REGULATOR LEUO-RELATED"/>
    <property type="match status" value="1"/>
</dbReference>
<keyword evidence="4" id="KW-0238">DNA-binding</keyword>
<evidence type="ECO:0000256" key="4">
    <source>
        <dbReference type="ARBA" id="ARBA00023125"/>
    </source>
</evidence>
<geneLocation type="plasmid" evidence="7 8">
    <name>unnamed</name>
</geneLocation>
<dbReference type="Gene3D" id="3.40.190.10">
    <property type="entry name" value="Periplasmic binding protein-like II"/>
    <property type="match status" value="2"/>
</dbReference>
<dbReference type="RefSeq" id="WP_280663428.1">
    <property type="nucleotide sequence ID" value="NZ_CP120375.1"/>
</dbReference>
<dbReference type="SUPFAM" id="SSF46785">
    <property type="entry name" value="Winged helix' DNA-binding domain"/>
    <property type="match status" value="1"/>
</dbReference>
<dbReference type="Proteomes" id="UP001229355">
    <property type="component" value="Plasmid unnamed"/>
</dbReference>
<dbReference type="Pfam" id="PF03466">
    <property type="entry name" value="LysR_substrate"/>
    <property type="match status" value="1"/>
</dbReference>
<comment type="similarity">
    <text evidence="1">Belongs to the LysR transcriptional regulatory family.</text>
</comment>
<evidence type="ECO:0000256" key="5">
    <source>
        <dbReference type="ARBA" id="ARBA00023163"/>
    </source>
</evidence>
<reference evidence="7 8" key="1">
    <citation type="submission" date="2023-03" db="EMBL/GenBank/DDBJ databases">
        <authorList>
            <person name="Kaur S."/>
            <person name="Espinosa-Saiz D."/>
            <person name="Velazquez E."/>
            <person name="Menendez E."/>
            <person name="diCenzo G.C."/>
        </authorList>
    </citation>
    <scope>NUCLEOTIDE SEQUENCE [LARGE SCALE GENOMIC DNA]</scope>
    <source>
        <strain evidence="7 8">LMG 24692</strain>
        <plasmid evidence="7 8">unnamed</plasmid>
    </source>
</reference>
<evidence type="ECO:0000313" key="7">
    <source>
        <dbReference type="EMBL" id="WEX91465.1"/>
    </source>
</evidence>
<accession>A0ABY8DPF6</accession>
<dbReference type="EMBL" id="CP120375">
    <property type="protein sequence ID" value="WEX91465.1"/>
    <property type="molecule type" value="Genomic_DNA"/>
</dbReference>
<keyword evidence="8" id="KW-1185">Reference proteome</keyword>
<dbReference type="Pfam" id="PF00126">
    <property type="entry name" value="HTH_1"/>
    <property type="match status" value="1"/>
</dbReference>
<dbReference type="InterPro" id="IPR036388">
    <property type="entry name" value="WH-like_DNA-bd_sf"/>
</dbReference>
<proteinExistence type="inferred from homology"/>
<keyword evidence="3" id="KW-0805">Transcription regulation</keyword>
<organism evidence="7 8">
    <name type="scientific">Sinorhizobium garamanticum</name>
    <dbReference type="NCBI Taxonomy" id="680247"/>
    <lineage>
        <taxon>Bacteria</taxon>
        <taxon>Pseudomonadati</taxon>
        <taxon>Pseudomonadota</taxon>
        <taxon>Alphaproteobacteria</taxon>
        <taxon>Hyphomicrobiales</taxon>
        <taxon>Rhizobiaceae</taxon>
        <taxon>Sinorhizobium/Ensifer group</taxon>
        <taxon>Sinorhizobium</taxon>
    </lineage>
</organism>
<dbReference type="InterPro" id="IPR036390">
    <property type="entry name" value="WH_DNA-bd_sf"/>
</dbReference>
<gene>
    <name evidence="7" type="ORF">PZN02_006255</name>
</gene>
<evidence type="ECO:0000256" key="2">
    <source>
        <dbReference type="ARBA" id="ARBA00022458"/>
    </source>
</evidence>
<evidence type="ECO:0000256" key="3">
    <source>
        <dbReference type="ARBA" id="ARBA00023015"/>
    </source>
</evidence>
<dbReference type="SUPFAM" id="SSF53850">
    <property type="entry name" value="Periplasmic binding protein-like II"/>
    <property type="match status" value="1"/>
</dbReference>
<evidence type="ECO:0000259" key="6">
    <source>
        <dbReference type="PROSITE" id="PS50931"/>
    </source>
</evidence>
<dbReference type="PANTHER" id="PTHR30118:SF15">
    <property type="entry name" value="TRANSCRIPTIONAL REGULATORY PROTEIN"/>
    <property type="match status" value="1"/>
</dbReference>
<dbReference type="PROSITE" id="PS50931">
    <property type="entry name" value="HTH_LYSR"/>
    <property type="match status" value="1"/>
</dbReference>
<name>A0ABY8DPF6_9HYPH</name>
<sequence>MDQPAWKRPNMALIGGRGDAAQQRQMRNLTSIDLNLLVDLEALLQYRNITHAALHVGRSQPAMSRALSRLRGMFNDDLLVRGSGGLVLTPLAEDLAQMLPSVLGTVRQMVNCSFAPRECRWKVTMAIPDHQALVLLPRLLPRLRERAPHLDIVTDSFLVGALRRLERGEIDLAVGQIGAAPPGYLRRRLYEDRFTCLLRHNHPALAQEWTIGTFEALRHVVITSECNDRFGQIYDASANIAILLDCNPMVVSNVLTAAIVIAATDLVLILPNRVAIRIAAMLPLAVVDPPVELTPYEATLIWHERCHRDPQYRWLRREIAAAARAAQSDGEATK</sequence>
<dbReference type="InterPro" id="IPR005119">
    <property type="entry name" value="LysR_subst-bd"/>
</dbReference>
<keyword evidence="5" id="KW-0804">Transcription</keyword>
<keyword evidence="7" id="KW-0614">Plasmid</keyword>
<feature type="domain" description="HTH lysR-type" evidence="6">
    <location>
        <begin position="32"/>
        <end position="89"/>
    </location>
</feature>
<keyword evidence="2" id="KW-0536">Nodulation</keyword>
<protein>
    <submittedName>
        <fullName evidence="7">LysR family transcriptional regulator</fullName>
    </submittedName>
</protein>
<dbReference type="Gene3D" id="1.10.10.10">
    <property type="entry name" value="Winged helix-like DNA-binding domain superfamily/Winged helix DNA-binding domain"/>
    <property type="match status" value="1"/>
</dbReference>
<dbReference type="InterPro" id="IPR000847">
    <property type="entry name" value="LysR_HTH_N"/>
</dbReference>